<dbReference type="InterPro" id="IPR015424">
    <property type="entry name" value="PyrdxlP-dep_Trfase"/>
</dbReference>
<comment type="similarity">
    <text evidence="1">Belongs to the group II decarboxylase family.</text>
</comment>
<dbReference type="PANTHER" id="PTHR46101:SF9">
    <property type="entry name" value="HISTIDINE DECARBOXYLASE"/>
    <property type="match status" value="1"/>
</dbReference>
<protein>
    <submittedName>
        <fullName evidence="3">Histidine decarboxylase</fullName>
    </submittedName>
</protein>
<organism evidence="3 4">
    <name type="scientific">Capsicum annuum</name>
    <name type="common">Capsicum pepper</name>
    <dbReference type="NCBI Taxonomy" id="4072"/>
    <lineage>
        <taxon>Eukaryota</taxon>
        <taxon>Viridiplantae</taxon>
        <taxon>Streptophyta</taxon>
        <taxon>Embryophyta</taxon>
        <taxon>Tracheophyta</taxon>
        <taxon>Spermatophyta</taxon>
        <taxon>Magnoliopsida</taxon>
        <taxon>eudicotyledons</taxon>
        <taxon>Gunneridae</taxon>
        <taxon>Pentapetalae</taxon>
        <taxon>asterids</taxon>
        <taxon>lamiids</taxon>
        <taxon>Solanales</taxon>
        <taxon>Solanaceae</taxon>
        <taxon>Solanoideae</taxon>
        <taxon>Capsiceae</taxon>
        <taxon>Capsicum</taxon>
    </lineage>
</organism>
<name>A0A2G2Z9R3_CAPAN</name>
<dbReference type="Gene3D" id="3.90.1150.10">
    <property type="entry name" value="Aspartate Aminotransferase, domain 1"/>
    <property type="match status" value="1"/>
</dbReference>
<dbReference type="Pfam" id="PF08284">
    <property type="entry name" value="RVP_2"/>
    <property type="match status" value="1"/>
</dbReference>
<evidence type="ECO:0000313" key="3">
    <source>
        <dbReference type="EMBL" id="PHT78651.1"/>
    </source>
</evidence>
<dbReference type="SUPFAM" id="SSF53383">
    <property type="entry name" value="PLP-dependent transferases"/>
    <property type="match status" value="1"/>
</dbReference>
<reference evidence="3 4" key="2">
    <citation type="journal article" date="2017" name="Genome Biol.">
        <title>New reference genome sequences of hot pepper reveal the massive evolution of plant disease-resistance genes by retroduplication.</title>
        <authorList>
            <person name="Kim S."/>
            <person name="Park J."/>
            <person name="Yeom S.I."/>
            <person name="Kim Y.M."/>
            <person name="Seo E."/>
            <person name="Kim K.T."/>
            <person name="Kim M.S."/>
            <person name="Lee J.M."/>
            <person name="Cheong K."/>
            <person name="Shin H.S."/>
            <person name="Kim S.B."/>
            <person name="Han K."/>
            <person name="Lee J."/>
            <person name="Park M."/>
            <person name="Lee H.A."/>
            <person name="Lee H.Y."/>
            <person name="Lee Y."/>
            <person name="Oh S."/>
            <person name="Lee J.H."/>
            <person name="Choi E."/>
            <person name="Choi E."/>
            <person name="Lee S.E."/>
            <person name="Jeon J."/>
            <person name="Kim H."/>
            <person name="Choi G."/>
            <person name="Song H."/>
            <person name="Lee J."/>
            <person name="Lee S.C."/>
            <person name="Kwon J.K."/>
            <person name="Lee H.Y."/>
            <person name="Koo N."/>
            <person name="Hong Y."/>
            <person name="Kim R.W."/>
            <person name="Kang W.H."/>
            <person name="Huh J.H."/>
            <person name="Kang B.C."/>
            <person name="Yang T.J."/>
            <person name="Lee Y.H."/>
            <person name="Bennetzen J.L."/>
            <person name="Choi D."/>
        </authorList>
    </citation>
    <scope>NUCLEOTIDE SEQUENCE [LARGE SCALE GENOMIC DNA]</scope>
    <source>
        <strain evidence="4">cv. CM334</strain>
    </source>
</reference>
<comment type="caution">
    <text evidence="3">The sequence shown here is derived from an EMBL/GenBank/DDBJ whole genome shotgun (WGS) entry which is preliminary data.</text>
</comment>
<dbReference type="Gramene" id="PHT78651">
    <property type="protein sequence ID" value="PHT78651"/>
    <property type="gene ID" value="T459_16703"/>
</dbReference>
<keyword evidence="4" id="KW-1185">Reference proteome</keyword>
<reference evidence="3 4" key="1">
    <citation type="journal article" date="2014" name="Nat. Genet.">
        <title>Genome sequence of the hot pepper provides insights into the evolution of pungency in Capsicum species.</title>
        <authorList>
            <person name="Kim S."/>
            <person name="Park M."/>
            <person name="Yeom S.I."/>
            <person name="Kim Y.M."/>
            <person name="Lee J.M."/>
            <person name="Lee H.A."/>
            <person name="Seo E."/>
            <person name="Choi J."/>
            <person name="Cheong K."/>
            <person name="Kim K.T."/>
            <person name="Jung K."/>
            <person name="Lee G.W."/>
            <person name="Oh S.K."/>
            <person name="Bae C."/>
            <person name="Kim S.B."/>
            <person name="Lee H.Y."/>
            <person name="Kim S.Y."/>
            <person name="Kim M.S."/>
            <person name="Kang B.C."/>
            <person name="Jo Y.D."/>
            <person name="Yang H.B."/>
            <person name="Jeong H.J."/>
            <person name="Kang W.H."/>
            <person name="Kwon J.K."/>
            <person name="Shin C."/>
            <person name="Lim J.Y."/>
            <person name="Park J.H."/>
            <person name="Huh J.H."/>
            <person name="Kim J.S."/>
            <person name="Kim B.D."/>
            <person name="Cohen O."/>
            <person name="Paran I."/>
            <person name="Suh M.C."/>
            <person name="Lee S.B."/>
            <person name="Kim Y.K."/>
            <person name="Shin Y."/>
            <person name="Noh S.J."/>
            <person name="Park J."/>
            <person name="Seo Y.S."/>
            <person name="Kwon S.Y."/>
            <person name="Kim H.A."/>
            <person name="Park J.M."/>
            <person name="Kim H.J."/>
            <person name="Choi S.B."/>
            <person name="Bosland P.W."/>
            <person name="Reeves G."/>
            <person name="Jo S.H."/>
            <person name="Lee B.W."/>
            <person name="Cho H.T."/>
            <person name="Choi H.S."/>
            <person name="Lee M.S."/>
            <person name="Yu Y."/>
            <person name="Do Choi Y."/>
            <person name="Park B.S."/>
            <person name="van Deynze A."/>
            <person name="Ashrafi H."/>
            <person name="Hill T."/>
            <person name="Kim W.T."/>
            <person name="Pai H.S."/>
            <person name="Ahn H.K."/>
            <person name="Yeam I."/>
            <person name="Giovannoni J.J."/>
            <person name="Rose J.K."/>
            <person name="Sorensen I."/>
            <person name="Lee S.J."/>
            <person name="Kim R.W."/>
            <person name="Choi I.Y."/>
            <person name="Choi B.S."/>
            <person name="Lim J.S."/>
            <person name="Lee Y.H."/>
            <person name="Choi D."/>
        </authorList>
    </citation>
    <scope>NUCLEOTIDE SEQUENCE [LARGE SCALE GENOMIC DNA]</scope>
    <source>
        <strain evidence="4">cv. CM334</strain>
    </source>
</reference>
<gene>
    <name evidence="3" type="ORF">T459_16703</name>
</gene>
<dbReference type="PANTHER" id="PTHR46101">
    <property type="match status" value="1"/>
</dbReference>
<dbReference type="AlphaFoldDB" id="A0A2G2Z9R3"/>
<dbReference type="Gene3D" id="3.40.640.10">
    <property type="entry name" value="Type I PLP-dependent aspartate aminotransferase-like (Major domain)"/>
    <property type="match status" value="2"/>
</dbReference>
<dbReference type="InterPro" id="IPR015421">
    <property type="entry name" value="PyrdxlP-dep_Trfase_major"/>
</dbReference>
<dbReference type="GO" id="GO:0016831">
    <property type="term" value="F:carboxy-lyase activity"/>
    <property type="evidence" value="ECO:0007669"/>
    <property type="project" value="UniProtKB-KW"/>
</dbReference>
<evidence type="ECO:0000256" key="2">
    <source>
        <dbReference type="ARBA" id="ARBA00022793"/>
    </source>
</evidence>
<dbReference type="Proteomes" id="UP000222542">
    <property type="component" value="Unassembled WGS sequence"/>
</dbReference>
<dbReference type="InterPro" id="IPR051151">
    <property type="entry name" value="Group_II_Decarboxylase"/>
</dbReference>
<dbReference type="STRING" id="4072.A0A2G2Z9R3"/>
<keyword evidence="2" id="KW-0456">Lyase</keyword>
<evidence type="ECO:0000256" key="1">
    <source>
        <dbReference type="ARBA" id="ARBA00009533"/>
    </source>
</evidence>
<evidence type="ECO:0000313" key="4">
    <source>
        <dbReference type="Proteomes" id="UP000222542"/>
    </source>
</evidence>
<keyword evidence="2" id="KW-0210">Decarboxylase</keyword>
<sequence length="575" mass="65272">MVVTTKSEINSPSSPRENMRLSVVEPNAKDETSSHELEMILTQHIGTLSQRQKYHIGYPVHTCYEHHAALAPLLEFFLNNCGDPFTHHPADFYSKDFEVAVLDWFAQLWEIEKDEYWGYITNGGTEGNLHGLWLARMYRIELETINTLVNGEIDYADSRTKLPLNKSKPAIINIKIGTTFKGAIDDLDLVVQTLENCGYSNNWYHIRCDTALCGLILPIIKHEKIIIFKKSIGIVSVSGHKFLGCPMPCGIHITRKSCVSCLSTIEYIASADIAVSGGRNGLTPIFVVQFKQERPCRIATRFENAQYLKDLLHKAGISSMLNEFSITVVFERPCDHKHKFSRRWQLCYLRDMSHVVLMPGITREIIDRFFKDLMQERKKWQWHRHDIDTSMTLYGMTRAVARHMRWHDTDEGLRQVVAWPRQWHDTGTYSDMTQMDSSRSLDDETLAPVSKALAKGLAGETSLDIELKIKNLQHHSEGSRDGRGLLCASLGRLGEDALGITITELGLTFSFLTPLVAVNFGESPDSLSELFSVSTPAGDTVVTRRVYKKYPTRVLHRVTLADLVELEIVDFDVIV</sequence>
<dbReference type="InterPro" id="IPR015422">
    <property type="entry name" value="PyrdxlP-dep_Trfase_small"/>
</dbReference>
<accession>A0A2G2Z9R3</accession>
<dbReference type="EMBL" id="AYRZ02000006">
    <property type="protein sequence ID" value="PHT78651.1"/>
    <property type="molecule type" value="Genomic_DNA"/>
</dbReference>
<proteinExistence type="inferred from homology"/>